<dbReference type="SUPFAM" id="SSF52540">
    <property type="entry name" value="P-loop containing nucleoside triphosphate hydrolases"/>
    <property type="match status" value="1"/>
</dbReference>
<gene>
    <name evidence="1" type="ORF">H6G06_23775</name>
</gene>
<sequence length="801" mass="93017">MNIDEAKIKFDYIRNEVSSYIDKIKSETDTRVNIIDRILIEVLGWEKEEIEREPHTASGFVDYLLKYGDKNFLVIEAKKIGFELIETTNQKVSSYKLGGAAIKPAKDGIIQASNYCLTTGATFAGLTNGICWIGFNPFPRDGKPLFDSNSITFPSLESISDKFAMFYDLFSKEGVLEKRYLTQIQKFSTSVTGYYEKLYSVHEMNNNRMIPKSDFQIDLDKFFNEFFTTLAGDNDPEMLIECFVETQDSINAERAMQKISENILNSIQSLNSGTGRELEKEIEFSIETEKTSDIVLIVGEKGSGKSTFIERFFTIILDKNVRSLCLALKIDMANSSGDINYVTKWIYKNLKDCIEKELYKGNSPEYEELQGIFYKEYQRWKNGEFKYLYEKDRQEFKIKFGEYIFNKKENNLEEYVINLLYHVVRSRKLMPCIVFDNTDNFSQKFQEAVFQVAESIHRAVFSFIIVPITDKTIWQLSKSGPFQSYDSKSFYLPVPSIKDILDKRIKFLKKKIETEKNGKSYFLNRGIRVKIDDIGAFVSCIEEIFVNEDFTSRRIGWIANHEIRRSLKVFQGVVTSPCLGIDELVKSYILGNMENINPQKITKSLILGEYKGFAQEHSQFILNLFTLKNNLVSSPLTKIRILRLLRDKEASSNDVHESYLTLQEIENYFEPMCVNEDIIVNYIKELISYRLLQTYDPSDDKVYSGQRLSITSCGKIHIEMIMNDEIYISQMALVTEIRDISVVEKIRKLGQQGLNAREYWNGVISTFIEYCLEEDKIFVRLPKDNLYRSQQVIIDELSKWK</sequence>
<dbReference type="AlphaFoldDB" id="A0A926WLN4"/>
<keyword evidence="2" id="KW-1185">Reference proteome</keyword>
<evidence type="ECO:0000313" key="1">
    <source>
        <dbReference type="EMBL" id="MBD2296417.1"/>
    </source>
</evidence>
<dbReference type="Proteomes" id="UP000662185">
    <property type="component" value="Unassembled WGS sequence"/>
</dbReference>
<reference evidence="2" key="1">
    <citation type="journal article" date="2020" name="ISME J.">
        <title>Comparative genomics reveals insights into cyanobacterial evolution and habitat adaptation.</title>
        <authorList>
            <person name="Chen M.Y."/>
            <person name="Teng W.K."/>
            <person name="Zhao L."/>
            <person name="Hu C.X."/>
            <person name="Zhou Y.K."/>
            <person name="Han B.P."/>
            <person name="Song L.R."/>
            <person name="Shu W.S."/>
        </authorList>
    </citation>
    <scope>NUCLEOTIDE SEQUENCE [LARGE SCALE GENOMIC DNA]</scope>
    <source>
        <strain evidence="2">FACHB-251</strain>
    </source>
</reference>
<evidence type="ECO:0000313" key="2">
    <source>
        <dbReference type="Proteomes" id="UP000662185"/>
    </source>
</evidence>
<dbReference type="EMBL" id="JACJQU010000023">
    <property type="protein sequence ID" value="MBD2296417.1"/>
    <property type="molecule type" value="Genomic_DNA"/>
</dbReference>
<name>A0A926WLN4_9NOST</name>
<dbReference type="Gene3D" id="3.40.50.300">
    <property type="entry name" value="P-loop containing nucleotide triphosphate hydrolases"/>
    <property type="match status" value="1"/>
</dbReference>
<comment type="caution">
    <text evidence="1">The sequence shown here is derived from an EMBL/GenBank/DDBJ whole genome shotgun (WGS) entry which is preliminary data.</text>
</comment>
<proteinExistence type="predicted"/>
<dbReference type="RefSeq" id="WP_190564539.1">
    <property type="nucleotide sequence ID" value="NZ_JACJQU010000023.1"/>
</dbReference>
<organism evidence="1 2">
    <name type="scientific">Anabaena sphaerica FACHB-251</name>
    <dbReference type="NCBI Taxonomy" id="2692883"/>
    <lineage>
        <taxon>Bacteria</taxon>
        <taxon>Bacillati</taxon>
        <taxon>Cyanobacteriota</taxon>
        <taxon>Cyanophyceae</taxon>
        <taxon>Nostocales</taxon>
        <taxon>Nostocaceae</taxon>
        <taxon>Anabaena</taxon>
    </lineage>
</organism>
<accession>A0A926WLN4</accession>
<protein>
    <submittedName>
        <fullName evidence="1">Uncharacterized protein</fullName>
    </submittedName>
</protein>
<dbReference type="InterPro" id="IPR027417">
    <property type="entry name" value="P-loop_NTPase"/>
</dbReference>